<keyword evidence="3" id="KW-0119">Carbohydrate metabolism</keyword>
<dbReference type="InterPro" id="IPR013783">
    <property type="entry name" value="Ig-like_fold"/>
</dbReference>
<dbReference type="InterPro" id="IPR036881">
    <property type="entry name" value="Glyco_hydro_3_C_sf"/>
</dbReference>
<dbReference type="GO" id="GO:0016787">
    <property type="term" value="F:hydrolase activity"/>
    <property type="evidence" value="ECO:0007669"/>
    <property type="project" value="UniProtKB-KW"/>
</dbReference>
<name>A0ABT8GFT8_9MICO</name>
<reference evidence="6" key="1">
    <citation type="submission" date="2023-06" db="EMBL/GenBank/DDBJ databases">
        <title>Egi l300058.</title>
        <authorList>
            <person name="Gao L."/>
            <person name="Fang B.-Z."/>
            <person name="Li W.-J."/>
        </authorList>
    </citation>
    <scope>NUCLEOTIDE SEQUENCE</scope>
    <source>
        <strain evidence="6">EGI L300058</strain>
    </source>
</reference>
<organism evidence="6 7">
    <name type="scientific">Demequina muriae</name>
    <dbReference type="NCBI Taxonomy" id="3051664"/>
    <lineage>
        <taxon>Bacteria</taxon>
        <taxon>Bacillati</taxon>
        <taxon>Actinomycetota</taxon>
        <taxon>Actinomycetes</taxon>
        <taxon>Micrococcales</taxon>
        <taxon>Demequinaceae</taxon>
        <taxon>Demequina</taxon>
    </lineage>
</organism>
<dbReference type="PANTHER" id="PTHR42715">
    <property type="entry name" value="BETA-GLUCOSIDASE"/>
    <property type="match status" value="1"/>
</dbReference>
<dbReference type="RefSeq" id="WP_301141655.1">
    <property type="nucleotide sequence ID" value="NZ_JAUHQA010000001.1"/>
</dbReference>
<dbReference type="InterPro" id="IPR002772">
    <property type="entry name" value="Glyco_hydro_3_C"/>
</dbReference>
<comment type="caution">
    <text evidence="6">The sequence shown here is derived from an EMBL/GenBank/DDBJ whole genome shotgun (WGS) entry which is preliminary data.</text>
</comment>
<protein>
    <submittedName>
        <fullName evidence="6">Glycoside hydrolase family 3 C-terminal domain-containing protein</fullName>
    </submittedName>
</protein>
<dbReference type="InterPro" id="IPR001764">
    <property type="entry name" value="Glyco_hydro_3_N"/>
</dbReference>
<keyword evidence="7" id="KW-1185">Reference proteome</keyword>
<evidence type="ECO:0000259" key="5">
    <source>
        <dbReference type="SMART" id="SM01217"/>
    </source>
</evidence>
<dbReference type="InterPro" id="IPR019800">
    <property type="entry name" value="Glyco_hydro_3_AS"/>
</dbReference>
<dbReference type="InterPro" id="IPR036962">
    <property type="entry name" value="Glyco_hydro_3_N_sf"/>
</dbReference>
<evidence type="ECO:0000256" key="1">
    <source>
        <dbReference type="ARBA" id="ARBA00005336"/>
    </source>
</evidence>
<dbReference type="InterPro" id="IPR026891">
    <property type="entry name" value="Fn3-like"/>
</dbReference>
<evidence type="ECO:0000256" key="3">
    <source>
        <dbReference type="ARBA" id="ARBA00023277"/>
    </source>
</evidence>
<dbReference type="PANTHER" id="PTHR42715:SF10">
    <property type="entry name" value="BETA-GLUCOSIDASE"/>
    <property type="match status" value="1"/>
</dbReference>
<evidence type="ECO:0000256" key="2">
    <source>
        <dbReference type="ARBA" id="ARBA00022801"/>
    </source>
</evidence>
<feature type="domain" description="Fibronectin type III-like" evidence="5">
    <location>
        <begin position="602"/>
        <end position="672"/>
    </location>
</feature>
<sequence length="811" mass="86351">MNAPAASAVSPAQAPGVTVQAAGIVAALPRSEKIRLVSGADFWNTEAAEAHGLSAFMLTDGPHGLRKQNGTGDHAGLHDSVPATCFPTASALGSTWDVPLLEEVGAALGRESRYEEVGVLLGPGLNIKRHPAGGRNFEYLSEDPLLSGRMAAALVRGIQSEGVGACLKHYAANNQESDRMRVDTIVDERTLREIYLTGFEIAVRESQPWTVMCAYNLINGEHAGESRMLLTDVLRDEWGFDGLVMTDWIATHDRAAGIHAGLDLEMPSSSGAWDARIEAALESGELAEADLDVACGRVITLALKVAAERASRLPADPVTMHDDHHALARRVAAAATTLLTNDGTLPLAPRGRIALVGAFAETPRHQGGGSSLVNSTRMDTALATMRARLGGAGEVVYAPGYDAATGDATDAQIAHALAAADGADVVVLMVGLPTSFESEGYDRSHLDLPASHERLIQALTARHDRVVVTLSHGAPVHMPWADAPQAIVTGHLGGQAAGSAIVDVLFGDAEPGGRLAESYPVHVREIPSDHHFANAPTQVQYREGLYVGYRFHDTFGVPARFPFGHGLSYTSFEIGEPKVTGRGTSRTVTVPVTNTGDRAGSTVVQVYVHDRESTLHRPAQELKGFVKVHLEPGATGDAVVRLDERSFAVYDAASAAWKAEAGEYELRIGLSSTRIVATKSLRLTSDDVIAPAPATASAIATDKEFAAMLGRLVPEPRPLFPFHYDSTIDDLKTTWLGRRFAGALSGIMAKAMPTDADMPDEVRATMTSFLVNMPLRALAMMSEGRLSFASLDRLIRVLNATALSSRRASRR</sequence>
<comment type="similarity">
    <text evidence="1 4">Belongs to the glycosyl hydrolase 3 family.</text>
</comment>
<evidence type="ECO:0000256" key="4">
    <source>
        <dbReference type="RuleBase" id="RU361161"/>
    </source>
</evidence>
<dbReference type="SUPFAM" id="SSF52279">
    <property type="entry name" value="Beta-D-glucan exohydrolase, C-terminal domain"/>
    <property type="match status" value="1"/>
</dbReference>
<keyword evidence="4" id="KW-0326">Glycosidase</keyword>
<dbReference type="Gene3D" id="2.60.40.10">
    <property type="entry name" value="Immunoglobulins"/>
    <property type="match status" value="1"/>
</dbReference>
<dbReference type="SMART" id="SM01217">
    <property type="entry name" value="Fn3_like"/>
    <property type="match status" value="1"/>
</dbReference>
<dbReference type="PRINTS" id="PR00133">
    <property type="entry name" value="GLHYDRLASE3"/>
</dbReference>
<dbReference type="PROSITE" id="PS00775">
    <property type="entry name" value="GLYCOSYL_HYDROL_F3"/>
    <property type="match status" value="1"/>
</dbReference>
<dbReference type="InterPro" id="IPR050288">
    <property type="entry name" value="Cellulose_deg_GH3"/>
</dbReference>
<dbReference type="Pfam" id="PF01915">
    <property type="entry name" value="Glyco_hydro_3_C"/>
    <property type="match status" value="1"/>
</dbReference>
<dbReference type="Gene3D" id="3.40.50.1700">
    <property type="entry name" value="Glycoside hydrolase family 3 C-terminal domain"/>
    <property type="match status" value="2"/>
</dbReference>
<accession>A0ABT8GFT8</accession>
<dbReference type="EMBL" id="JAUHQA010000001">
    <property type="protein sequence ID" value="MDN4480293.1"/>
    <property type="molecule type" value="Genomic_DNA"/>
</dbReference>
<evidence type="ECO:0000313" key="6">
    <source>
        <dbReference type="EMBL" id="MDN4480293.1"/>
    </source>
</evidence>
<dbReference type="Gene3D" id="3.20.20.300">
    <property type="entry name" value="Glycoside hydrolase, family 3, N-terminal domain"/>
    <property type="match status" value="2"/>
</dbReference>
<gene>
    <name evidence="6" type="ORF">QQX02_05070</name>
</gene>
<keyword evidence="2 4" id="KW-0378">Hydrolase</keyword>
<dbReference type="Pfam" id="PF00933">
    <property type="entry name" value="Glyco_hydro_3"/>
    <property type="match status" value="1"/>
</dbReference>
<proteinExistence type="inferred from homology"/>
<dbReference type="Pfam" id="PF14310">
    <property type="entry name" value="Fn3-like"/>
    <property type="match status" value="1"/>
</dbReference>
<dbReference type="InterPro" id="IPR017853">
    <property type="entry name" value="GH"/>
</dbReference>
<evidence type="ECO:0000313" key="7">
    <source>
        <dbReference type="Proteomes" id="UP001172708"/>
    </source>
</evidence>
<dbReference type="Proteomes" id="UP001172708">
    <property type="component" value="Unassembled WGS sequence"/>
</dbReference>
<dbReference type="SUPFAM" id="SSF51445">
    <property type="entry name" value="(Trans)glycosidases"/>
    <property type="match status" value="1"/>
</dbReference>